<evidence type="ECO:0000256" key="2">
    <source>
        <dbReference type="ARBA" id="ARBA00010973"/>
    </source>
</evidence>
<gene>
    <name evidence="6" type="ORF">DSM25559_0604</name>
</gene>
<dbReference type="Pfam" id="PF01522">
    <property type="entry name" value="Polysacc_deac_1"/>
    <property type="match status" value="1"/>
</dbReference>
<dbReference type="PANTHER" id="PTHR45985">
    <property type="match status" value="1"/>
</dbReference>
<dbReference type="InterPro" id="IPR002509">
    <property type="entry name" value="NODB_dom"/>
</dbReference>
<dbReference type="AlphaFoldDB" id="A0A1R3TE64"/>
<dbReference type="EMBL" id="FMUE01000001">
    <property type="protein sequence ID" value="SCX06244.1"/>
    <property type="molecule type" value="Genomic_DNA"/>
</dbReference>
<reference evidence="7" key="1">
    <citation type="submission" date="2016-10" db="EMBL/GenBank/DDBJ databases">
        <authorList>
            <person name="Wibberg D."/>
        </authorList>
    </citation>
    <scope>NUCLEOTIDE SEQUENCE [LARGE SCALE GENOMIC DNA]</scope>
</reference>
<protein>
    <recommendedName>
        <fullName evidence="3">Chitooligosaccharide deacetylase</fullName>
    </recommendedName>
    <alternativeName>
        <fullName evidence="4">Nodulation protein B</fullName>
    </alternativeName>
</protein>
<dbReference type="Proteomes" id="UP000187891">
    <property type="component" value="Unassembled WGS sequence"/>
</dbReference>
<accession>A0A1R3TE64</accession>
<evidence type="ECO:0000256" key="3">
    <source>
        <dbReference type="ARBA" id="ARBA00020071"/>
    </source>
</evidence>
<dbReference type="InterPro" id="IPR052740">
    <property type="entry name" value="CE4"/>
</dbReference>
<dbReference type="CDD" id="cd10976">
    <property type="entry name" value="CE4_CDA_like_3"/>
    <property type="match status" value="1"/>
</dbReference>
<evidence type="ECO:0000313" key="6">
    <source>
        <dbReference type="EMBL" id="SCX06244.1"/>
    </source>
</evidence>
<name>A0A1R3TE64_9HYPH</name>
<dbReference type="STRING" id="1907666.DSM25559_0604"/>
<dbReference type="GO" id="GO:0016810">
    <property type="term" value="F:hydrolase activity, acting on carbon-nitrogen (but not peptide) bonds"/>
    <property type="evidence" value="ECO:0007669"/>
    <property type="project" value="InterPro"/>
</dbReference>
<dbReference type="PANTHER" id="PTHR45985:SF3">
    <property type="entry name" value="CHITIN DEACETYLASE-LIKE 4"/>
    <property type="match status" value="1"/>
</dbReference>
<feature type="domain" description="NodB homology" evidence="5">
    <location>
        <begin position="67"/>
        <end position="234"/>
    </location>
</feature>
<organism evidence="6 7">
    <name type="scientific">Agrobacterium rosae</name>
    <dbReference type="NCBI Taxonomy" id="1972867"/>
    <lineage>
        <taxon>Bacteria</taxon>
        <taxon>Pseudomonadati</taxon>
        <taxon>Pseudomonadota</taxon>
        <taxon>Alphaproteobacteria</taxon>
        <taxon>Hyphomicrobiales</taxon>
        <taxon>Rhizobiaceae</taxon>
        <taxon>Rhizobium/Agrobacterium group</taxon>
        <taxon>Agrobacterium</taxon>
    </lineage>
</organism>
<comment type="similarity">
    <text evidence="2">Belongs to the polysaccharide deacetylase family.</text>
</comment>
<sequence length="370" mass="42049">MLWWGRENKLFRNCDHRSEISREIKASPYCGVNKQHLFEYVVIMLRALFILCLSLLTAAPVCAQGAEKPKQLVMVSFDGAGDNSLWERSRATAKEVNAHFTYFLACTLVMDRKTSAKSYQGPGKKAGRSNVGFGQSIDEVETRLHNIWDAKQEGHEIANHTCGHFDGGDWNEEQWDTEFTNFTSTMENAWQMIGKKDEEPQGWRDLVKGINGFRAPYLSQSDALTAAQKKHGFVYDATSITKGPAWPIQKDGIEHFGLPLIPEGPNNRPIIAMDYNLFVRHSMAIENRERSAEFEDRAYQAFRAAFDKQYDGERVPLQLGFHFVKMNGGAYWNAFERLLREVCKKEDVACVSYAEAMPMIEARRGAKPEG</sequence>
<dbReference type="SUPFAM" id="SSF88713">
    <property type="entry name" value="Glycoside hydrolase/deacetylase"/>
    <property type="match status" value="1"/>
</dbReference>
<dbReference type="GO" id="GO:0005975">
    <property type="term" value="P:carbohydrate metabolic process"/>
    <property type="evidence" value="ECO:0007669"/>
    <property type="project" value="InterPro"/>
</dbReference>
<evidence type="ECO:0000313" key="7">
    <source>
        <dbReference type="Proteomes" id="UP000187891"/>
    </source>
</evidence>
<evidence type="ECO:0000256" key="4">
    <source>
        <dbReference type="ARBA" id="ARBA00032976"/>
    </source>
</evidence>
<evidence type="ECO:0000259" key="5">
    <source>
        <dbReference type="Pfam" id="PF01522"/>
    </source>
</evidence>
<comment type="function">
    <text evidence="1">Is involved in generating a small heat-stable compound (Nod), an acylated oligomer of N-acetylglucosamine, that stimulates mitosis in various plant protoplasts.</text>
</comment>
<dbReference type="InterPro" id="IPR011330">
    <property type="entry name" value="Glyco_hydro/deAcase_b/a-brl"/>
</dbReference>
<proteinExistence type="inferred from homology"/>
<dbReference type="Gene3D" id="3.20.20.370">
    <property type="entry name" value="Glycoside hydrolase/deacetylase"/>
    <property type="match status" value="1"/>
</dbReference>
<evidence type="ECO:0000256" key="1">
    <source>
        <dbReference type="ARBA" id="ARBA00003236"/>
    </source>
</evidence>